<evidence type="ECO:0000313" key="2">
    <source>
        <dbReference type="Proteomes" id="UP000299102"/>
    </source>
</evidence>
<dbReference type="AlphaFoldDB" id="A0A4C1WKN7"/>
<keyword evidence="2" id="KW-1185">Reference proteome</keyword>
<organism evidence="1 2">
    <name type="scientific">Eumeta variegata</name>
    <name type="common">Bagworm moth</name>
    <name type="synonym">Eumeta japonica</name>
    <dbReference type="NCBI Taxonomy" id="151549"/>
    <lineage>
        <taxon>Eukaryota</taxon>
        <taxon>Metazoa</taxon>
        <taxon>Ecdysozoa</taxon>
        <taxon>Arthropoda</taxon>
        <taxon>Hexapoda</taxon>
        <taxon>Insecta</taxon>
        <taxon>Pterygota</taxon>
        <taxon>Neoptera</taxon>
        <taxon>Endopterygota</taxon>
        <taxon>Lepidoptera</taxon>
        <taxon>Glossata</taxon>
        <taxon>Ditrysia</taxon>
        <taxon>Tineoidea</taxon>
        <taxon>Psychidae</taxon>
        <taxon>Oiketicinae</taxon>
        <taxon>Eumeta</taxon>
    </lineage>
</organism>
<dbReference type="Proteomes" id="UP000299102">
    <property type="component" value="Unassembled WGS sequence"/>
</dbReference>
<proteinExistence type="predicted"/>
<reference evidence="1 2" key="1">
    <citation type="journal article" date="2019" name="Commun. Biol.">
        <title>The bagworm genome reveals a unique fibroin gene that provides high tensile strength.</title>
        <authorList>
            <person name="Kono N."/>
            <person name="Nakamura H."/>
            <person name="Ohtoshi R."/>
            <person name="Tomita M."/>
            <person name="Numata K."/>
            <person name="Arakawa K."/>
        </authorList>
    </citation>
    <scope>NUCLEOTIDE SEQUENCE [LARGE SCALE GENOMIC DNA]</scope>
</reference>
<evidence type="ECO:0000313" key="1">
    <source>
        <dbReference type="EMBL" id="GBP52016.1"/>
    </source>
</evidence>
<comment type="caution">
    <text evidence="1">The sequence shown here is derived from an EMBL/GenBank/DDBJ whole genome shotgun (WGS) entry which is preliminary data.</text>
</comment>
<protein>
    <submittedName>
        <fullName evidence="1">Uncharacterized protein</fullName>
    </submittedName>
</protein>
<dbReference type="EMBL" id="BGZK01000593">
    <property type="protein sequence ID" value="GBP52016.1"/>
    <property type="molecule type" value="Genomic_DNA"/>
</dbReference>
<gene>
    <name evidence="1" type="ORF">EVAR_45866_1</name>
</gene>
<accession>A0A4C1WKN7</accession>
<name>A0A4C1WKN7_EUMVA</name>
<sequence>MVIRDGTDLGRIRIWRRRIFVYELRAEDDALARRGRERAQLRDLLRHHGPSRQHHTQSLDTAPTVRALRAREADHLPPPNISTLSSGSLLARVCLSLLRRWSVQNS</sequence>